<evidence type="ECO:0000313" key="2">
    <source>
        <dbReference type="Proteomes" id="UP001209317"/>
    </source>
</evidence>
<reference evidence="1" key="1">
    <citation type="submission" date="2022-10" db="EMBL/GenBank/DDBJ databases">
        <authorList>
            <person name="Kim H.S."/>
            <person name="Kim J.-S."/>
            <person name="Suh M.K."/>
            <person name="Eom M.K."/>
            <person name="Lee J.-S."/>
        </authorList>
    </citation>
    <scope>NUCLEOTIDE SEQUENCE</scope>
    <source>
        <strain evidence="1">LIP-5</strain>
    </source>
</reference>
<gene>
    <name evidence="1" type="ORF">OD355_05810</name>
</gene>
<evidence type="ECO:0000313" key="1">
    <source>
        <dbReference type="EMBL" id="MCU7694031.1"/>
    </source>
</evidence>
<dbReference type="RefSeq" id="WP_263037519.1">
    <property type="nucleotide sequence ID" value="NZ_JAOTPL010000006.1"/>
</dbReference>
<keyword evidence="2" id="KW-1185">Reference proteome</keyword>
<dbReference type="Proteomes" id="UP001209317">
    <property type="component" value="Unassembled WGS sequence"/>
</dbReference>
<dbReference type="AlphaFoldDB" id="A0AAE3LMM2"/>
<comment type="caution">
    <text evidence="1">The sequence shown here is derived from an EMBL/GenBank/DDBJ whole genome shotgun (WGS) entry which is preliminary data.</text>
</comment>
<accession>A0AAE3LMM2</accession>
<dbReference type="EMBL" id="JAOTPL010000006">
    <property type="protein sequence ID" value="MCU7694031.1"/>
    <property type="molecule type" value="Genomic_DNA"/>
</dbReference>
<organism evidence="1 2">
    <name type="scientific">Haoranjiania flava</name>
    <dbReference type="NCBI Taxonomy" id="1856322"/>
    <lineage>
        <taxon>Bacteria</taxon>
        <taxon>Pseudomonadati</taxon>
        <taxon>Bacteroidota</taxon>
        <taxon>Chitinophagia</taxon>
        <taxon>Chitinophagales</taxon>
        <taxon>Chitinophagaceae</taxon>
        <taxon>Haoranjiania</taxon>
    </lineage>
</organism>
<sequence length="269" mass="31016">MLKRPFILIVFFLLVNFLFAQNTLPDFSIVKNSKNENIISWRNPFGSGLVQLTVQRSTDTVKNFKTVSSAEMPSAANGSYSEPSTGKYYYRIAYMLSDGKYFTTPPKTVASGWETPGLLSYLASYDTIVVSNGSARLNYLKTDFARFRDSILNNTADTLKFLSGNDVFHLYHNPNPSVSVATANNYRFISNYMYINVEGNPVIRLPFNDFYNYTMIIYNRDGRTIMYRINNFESNELILSKASFIYPGFYNYELFYNNVLRDKNKIEIR</sequence>
<protein>
    <submittedName>
        <fullName evidence="1">Uncharacterized protein</fullName>
    </submittedName>
</protein>
<name>A0AAE3LMM2_9BACT</name>
<proteinExistence type="predicted"/>